<dbReference type="Proteomes" id="UP000199207">
    <property type="component" value="Unassembled WGS sequence"/>
</dbReference>
<reference evidence="1 2" key="1">
    <citation type="submission" date="2016-10" db="EMBL/GenBank/DDBJ databases">
        <authorList>
            <person name="de Groot N.N."/>
        </authorList>
    </citation>
    <scope>NUCLEOTIDE SEQUENCE [LARGE SCALE GENOMIC DNA]</scope>
    <source>
        <strain evidence="1 2">CGMCC 4.5739</strain>
    </source>
</reference>
<proteinExistence type="predicted"/>
<name>A0A1I1FM89_9ACTN</name>
<protein>
    <submittedName>
        <fullName evidence="1">Uncharacterized protein</fullName>
    </submittedName>
</protein>
<sequence length="127" mass="12440">MSAQQAAAEGNPDVKYAKTAAVVAGSLMAVGTAASTASAAPRTVQAPEMIGTVCATVAGLHSVMDSTLTMSEQEPAGRQDPVSKLNAGMDRTVTDAVGRVAAACPGPAGGENLLGGLPSVLGPFSEA</sequence>
<dbReference type="AlphaFoldDB" id="A0A1I1FM89"/>
<dbReference type="EMBL" id="FOLM01000001">
    <property type="protein sequence ID" value="SFC00102.1"/>
    <property type="molecule type" value="Genomic_DNA"/>
</dbReference>
<evidence type="ECO:0000313" key="1">
    <source>
        <dbReference type="EMBL" id="SFC00102.1"/>
    </source>
</evidence>
<dbReference type="STRING" id="910347.SAMN05421773_101785"/>
<evidence type="ECO:0000313" key="2">
    <source>
        <dbReference type="Proteomes" id="UP000199207"/>
    </source>
</evidence>
<accession>A0A1I1FM89</accession>
<keyword evidence="2" id="KW-1185">Reference proteome</keyword>
<organism evidence="1 2">
    <name type="scientific">Streptomyces aidingensis</name>
    <dbReference type="NCBI Taxonomy" id="910347"/>
    <lineage>
        <taxon>Bacteria</taxon>
        <taxon>Bacillati</taxon>
        <taxon>Actinomycetota</taxon>
        <taxon>Actinomycetes</taxon>
        <taxon>Kitasatosporales</taxon>
        <taxon>Streptomycetaceae</taxon>
        <taxon>Streptomyces</taxon>
    </lineage>
</organism>
<gene>
    <name evidence="1" type="ORF">SAMN05421773_101785</name>
</gene>